<proteinExistence type="inferred from homology"/>
<keyword evidence="5 8" id="KW-0862">Zinc</keyword>
<comment type="similarity">
    <text evidence="2 8">Belongs to the alpha-carbonic anhydrase family.</text>
</comment>
<dbReference type="Proteomes" id="UP001307889">
    <property type="component" value="Chromosome 14"/>
</dbReference>
<reference evidence="11 12" key="1">
    <citation type="submission" date="2023-09" db="EMBL/GenBank/DDBJ databases">
        <title>Nesidiocoris tenuis whole genome shotgun sequence.</title>
        <authorList>
            <person name="Shibata T."/>
            <person name="Shimoda M."/>
            <person name="Kobayashi T."/>
            <person name="Uehara T."/>
        </authorList>
    </citation>
    <scope>NUCLEOTIDE SEQUENCE [LARGE SCALE GENOMIC DNA]</scope>
    <source>
        <strain evidence="11 12">Japan</strain>
    </source>
</reference>
<dbReference type="Gene3D" id="3.10.200.10">
    <property type="entry name" value="Alpha carbonic anhydrase"/>
    <property type="match status" value="1"/>
</dbReference>
<dbReference type="SMART" id="SM01057">
    <property type="entry name" value="Carb_anhydrase"/>
    <property type="match status" value="1"/>
</dbReference>
<accession>A0ABN7BDL2</accession>
<keyword evidence="12" id="KW-1185">Reference proteome</keyword>
<keyword evidence="9" id="KW-0812">Transmembrane</keyword>
<dbReference type="CDD" id="cd00326">
    <property type="entry name" value="alpha_CA"/>
    <property type="match status" value="1"/>
</dbReference>
<evidence type="ECO:0000256" key="8">
    <source>
        <dbReference type="RuleBase" id="RU367011"/>
    </source>
</evidence>
<evidence type="ECO:0000256" key="4">
    <source>
        <dbReference type="ARBA" id="ARBA00022723"/>
    </source>
</evidence>
<evidence type="ECO:0000256" key="2">
    <source>
        <dbReference type="ARBA" id="ARBA00010718"/>
    </source>
</evidence>
<dbReference type="SUPFAM" id="SSF51069">
    <property type="entry name" value="Carbonic anhydrase"/>
    <property type="match status" value="1"/>
</dbReference>
<dbReference type="InterPro" id="IPR023561">
    <property type="entry name" value="Carbonic_anhydrase_a-class"/>
</dbReference>
<evidence type="ECO:0000256" key="1">
    <source>
        <dbReference type="ARBA" id="ARBA00002904"/>
    </source>
</evidence>
<sequence>MNRAPAARPPFALVHLLVLPAMDPIQIAYYPVRWLFITLAYSMIFHRHENLSFTYAQIGSDWNGTCKDGQMQSPIHIMTNNVAVDDEAQPLVFVNYDQATLDVELKDHTIKFDPMPAADGIKVGIAGGGLMGFYYLDHIHLHWSSSEHAIDHHSYKMEAHLVHFKTPHGNLTADEAIDEPDGIAVLAVLFEWGSADHLIDDMVLQLGRNQTAAELKYQPIDFLPKNTDEYIRYRGSLTTPPCSEVVVWTIFTSPKTVAQYQVNWLRGRKLSKGVPEAENFRERQPVNGRPIAVMDASYSYVNQIARRSSAQNLPAFSVTVLLLISSLTFLTASSFR</sequence>
<organism evidence="11 12">
    <name type="scientific">Nesidiocoris tenuis</name>
    <dbReference type="NCBI Taxonomy" id="355587"/>
    <lineage>
        <taxon>Eukaryota</taxon>
        <taxon>Metazoa</taxon>
        <taxon>Ecdysozoa</taxon>
        <taxon>Arthropoda</taxon>
        <taxon>Hexapoda</taxon>
        <taxon>Insecta</taxon>
        <taxon>Pterygota</taxon>
        <taxon>Neoptera</taxon>
        <taxon>Paraneoptera</taxon>
        <taxon>Hemiptera</taxon>
        <taxon>Heteroptera</taxon>
        <taxon>Panheteroptera</taxon>
        <taxon>Cimicomorpha</taxon>
        <taxon>Miridae</taxon>
        <taxon>Dicyphina</taxon>
        <taxon>Nesidiocoris</taxon>
    </lineage>
</organism>
<dbReference type="EC" id="4.2.1.1" evidence="3 8"/>
<evidence type="ECO:0000256" key="9">
    <source>
        <dbReference type="SAM" id="Phobius"/>
    </source>
</evidence>
<gene>
    <name evidence="11" type="ORF">NTJ_15212</name>
</gene>
<dbReference type="PANTHER" id="PTHR18952:SF265">
    <property type="entry name" value="CARBONIC ANHYDRASE"/>
    <property type="match status" value="1"/>
</dbReference>
<comment type="function">
    <text evidence="1 8">Reversible hydration of carbon dioxide.</text>
</comment>
<evidence type="ECO:0000256" key="7">
    <source>
        <dbReference type="ARBA" id="ARBA00048348"/>
    </source>
</evidence>
<name>A0ABN7BDL2_9HEMI</name>
<feature type="domain" description="Alpha-carbonic anhydrase" evidence="10">
    <location>
        <begin position="51"/>
        <end position="295"/>
    </location>
</feature>
<comment type="catalytic activity">
    <reaction evidence="7 8">
        <text>hydrogencarbonate + H(+) = CO2 + H2O</text>
        <dbReference type="Rhea" id="RHEA:10748"/>
        <dbReference type="ChEBI" id="CHEBI:15377"/>
        <dbReference type="ChEBI" id="CHEBI:15378"/>
        <dbReference type="ChEBI" id="CHEBI:16526"/>
        <dbReference type="ChEBI" id="CHEBI:17544"/>
        <dbReference type="EC" id="4.2.1.1"/>
    </reaction>
</comment>
<keyword evidence="9" id="KW-1133">Transmembrane helix</keyword>
<evidence type="ECO:0000259" key="10">
    <source>
        <dbReference type="PROSITE" id="PS51144"/>
    </source>
</evidence>
<dbReference type="PROSITE" id="PS51144">
    <property type="entry name" value="ALPHA_CA_2"/>
    <property type="match status" value="1"/>
</dbReference>
<keyword evidence="4 8" id="KW-0479">Metal-binding</keyword>
<feature type="transmembrane region" description="Helical" evidence="9">
    <location>
        <begin position="313"/>
        <end position="335"/>
    </location>
</feature>
<dbReference type="InterPro" id="IPR018338">
    <property type="entry name" value="Carbonic_anhydrase_a-class_CS"/>
</dbReference>
<dbReference type="EMBL" id="AP028922">
    <property type="protein sequence ID" value="BET02394.1"/>
    <property type="molecule type" value="Genomic_DNA"/>
</dbReference>
<keyword evidence="9" id="KW-0472">Membrane</keyword>
<evidence type="ECO:0000256" key="5">
    <source>
        <dbReference type="ARBA" id="ARBA00022833"/>
    </source>
</evidence>
<dbReference type="InterPro" id="IPR001148">
    <property type="entry name" value="CA_dom"/>
</dbReference>
<protein>
    <recommendedName>
        <fullName evidence="3 8">Carbonic anhydrase</fullName>
        <ecNumber evidence="3 8">4.2.1.1</ecNumber>
    </recommendedName>
</protein>
<dbReference type="PROSITE" id="PS00162">
    <property type="entry name" value="ALPHA_CA_1"/>
    <property type="match status" value="1"/>
</dbReference>
<dbReference type="PANTHER" id="PTHR18952">
    <property type="entry name" value="CARBONIC ANHYDRASE"/>
    <property type="match status" value="1"/>
</dbReference>
<comment type="cofactor">
    <cofactor evidence="8">
        <name>Zn(2+)</name>
        <dbReference type="ChEBI" id="CHEBI:29105"/>
    </cofactor>
</comment>
<evidence type="ECO:0000256" key="3">
    <source>
        <dbReference type="ARBA" id="ARBA00012925"/>
    </source>
</evidence>
<keyword evidence="6 8" id="KW-0456">Lyase</keyword>
<evidence type="ECO:0000313" key="11">
    <source>
        <dbReference type="EMBL" id="BET02394.1"/>
    </source>
</evidence>
<evidence type="ECO:0000256" key="6">
    <source>
        <dbReference type="ARBA" id="ARBA00023239"/>
    </source>
</evidence>
<evidence type="ECO:0000313" key="12">
    <source>
        <dbReference type="Proteomes" id="UP001307889"/>
    </source>
</evidence>
<dbReference type="Pfam" id="PF00194">
    <property type="entry name" value="Carb_anhydrase"/>
    <property type="match status" value="1"/>
</dbReference>
<dbReference type="InterPro" id="IPR036398">
    <property type="entry name" value="CA_dom_sf"/>
</dbReference>